<feature type="transmembrane region" description="Helical" evidence="1">
    <location>
        <begin position="6"/>
        <end position="27"/>
    </location>
</feature>
<keyword evidence="1" id="KW-1133">Transmembrane helix</keyword>
<feature type="transmembrane region" description="Helical" evidence="1">
    <location>
        <begin position="69"/>
        <end position="86"/>
    </location>
</feature>
<accession>A0A6J7KLX6</accession>
<proteinExistence type="predicted"/>
<dbReference type="AlphaFoldDB" id="A0A6J7KLX6"/>
<gene>
    <name evidence="2" type="ORF">UFOPK3837_00804</name>
</gene>
<evidence type="ECO:0000256" key="1">
    <source>
        <dbReference type="SAM" id="Phobius"/>
    </source>
</evidence>
<keyword evidence="1" id="KW-0472">Membrane</keyword>
<name>A0A6J7KLX6_9ZZZZ</name>
<reference evidence="2" key="1">
    <citation type="submission" date="2020-05" db="EMBL/GenBank/DDBJ databases">
        <authorList>
            <person name="Chiriac C."/>
            <person name="Salcher M."/>
            <person name="Ghai R."/>
            <person name="Kavagutti S V."/>
        </authorList>
    </citation>
    <scope>NUCLEOTIDE SEQUENCE</scope>
</reference>
<protein>
    <submittedName>
        <fullName evidence="2">Unannotated protein</fullName>
    </submittedName>
</protein>
<feature type="transmembrane region" description="Helical" evidence="1">
    <location>
        <begin position="92"/>
        <end position="110"/>
    </location>
</feature>
<sequence>MNFNFGSGGLMLVALAAVWFLVFLPSLTGKGKESRSESLDRSTRRALLNENVSPRVASSARTARLSKQVFALLSIASGIASIVSVFQGSALAALVSAAAVAGFVAASRLANRRLNRILVSGSNRRNKISSGLSGSVEKIVEPDVEIEDRRWTPNENPKQGLLNRVGTLESPTLADVVEIEFPGELDSKALDEILRRRRAI</sequence>
<organism evidence="2">
    <name type="scientific">freshwater metagenome</name>
    <dbReference type="NCBI Taxonomy" id="449393"/>
    <lineage>
        <taxon>unclassified sequences</taxon>
        <taxon>metagenomes</taxon>
        <taxon>ecological metagenomes</taxon>
    </lineage>
</organism>
<evidence type="ECO:0000313" key="2">
    <source>
        <dbReference type="EMBL" id="CAB4956866.1"/>
    </source>
</evidence>
<keyword evidence="1" id="KW-0812">Transmembrane</keyword>
<dbReference type="EMBL" id="CAFBNO010000035">
    <property type="protein sequence ID" value="CAB4956866.1"/>
    <property type="molecule type" value="Genomic_DNA"/>
</dbReference>